<accession>A0A0K2SYT7</accession>
<sequence length="58" mass="6269">MDSFLSSDSRKGLEKTEVEEVSLDIELVDDDDAKGFSSFIAVIGFCSSTSSSEEDELA</sequence>
<reference evidence="1" key="1">
    <citation type="submission" date="2014-05" db="EMBL/GenBank/DDBJ databases">
        <authorList>
            <person name="Chronopoulou M."/>
        </authorList>
    </citation>
    <scope>NUCLEOTIDE SEQUENCE</scope>
    <source>
        <tissue evidence="1">Whole organism</tissue>
    </source>
</reference>
<dbReference type="AlphaFoldDB" id="A0A0K2SYT7"/>
<organism evidence="1">
    <name type="scientific">Lepeophtheirus salmonis</name>
    <name type="common">Salmon louse</name>
    <name type="synonym">Caligus salmonis</name>
    <dbReference type="NCBI Taxonomy" id="72036"/>
    <lineage>
        <taxon>Eukaryota</taxon>
        <taxon>Metazoa</taxon>
        <taxon>Ecdysozoa</taxon>
        <taxon>Arthropoda</taxon>
        <taxon>Crustacea</taxon>
        <taxon>Multicrustacea</taxon>
        <taxon>Hexanauplia</taxon>
        <taxon>Copepoda</taxon>
        <taxon>Siphonostomatoida</taxon>
        <taxon>Caligidae</taxon>
        <taxon>Lepeophtheirus</taxon>
    </lineage>
</organism>
<protein>
    <submittedName>
        <fullName evidence="1">Uncharacterized protein</fullName>
    </submittedName>
</protein>
<proteinExistence type="predicted"/>
<dbReference type="EMBL" id="HACA01001568">
    <property type="protein sequence ID" value="CDW18929.1"/>
    <property type="molecule type" value="Transcribed_RNA"/>
</dbReference>
<name>A0A0K2SYT7_LEPSM</name>
<evidence type="ECO:0000313" key="1">
    <source>
        <dbReference type="EMBL" id="CDW18929.1"/>
    </source>
</evidence>